<dbReference type="GO" id="GO:0071555">
    <property type="term" value="P:cell wall organization"/>
    <property type="evidence" value="ECO:0007669"/>
    <property type="project" value="UniProtKB-UniRule"/>
</dbReference>
<dbReference type="GO" id="GO:0005576">
    <property type="term" value="C:extracellular region"/>
    <property type="evidence" value="ECO:0007669"/>
    <property type="project" value="TreeGrafter"/>
</dbReference>
<dbReference type="GO" id="GO:0008360">
    <property type="term" value="P:regulation of cell shape"/>
    <property type="evidence" value="ECO:0007669"/>
    <property type="project" value="UniProtKB-UniRule"/>
</dbReference>
<dbReference type="GO" id="GO:0071972">
    <property type="term" value="F:peptidoglycan L,D-transpeptidase activity"/>
    <property type="evidence" value="ECO:0007669"/>
    <property type="project" value="TreeGrafter"/>
</dbReference>
<evidence type="ECO:0000313" key="11">
    <source>
        <dbReference type="Proteomes" id="UP000238164"/>
    </source>
</evidence>
<feature type="region of interest" description="Disordered" evidence="7">
    <location>
        <begin position="48"/>
        <end position="96"/>
    </location>
</feature>
<dbReference type="InterPro" id="IPR036366">
    <property type="entry name" value="PGBDSf"/>
</dbReference>
<dbReference type="InterPro" id="IPR005490">
    <property type="entry name" value="LD_TPept_cat_dom"/>
</dbReference>
<dbReference type="EMBL" id="LT985188">
    <property type="protein sequence ID" value="SPD86694.1"/>
    <property type="molecule type" value="Genomic_DNA"/>
</dbReference>
<feature type="active site" description="Nucleophile" evidence="6">
    <location>
        <position position="292"/>
    </location>
</feature>
<feature type="compositionally biased region" description="Pro residues" evidence="7">
    <location>
        <begin position="79"/>
        <end position="92"/>
    </location>
</feature>
<evidence type="ECO:0000256" key="6">
    <source>
        <dbReference type="PROSITE-ProRule" id="PRU01373"/>
    </source>
</evidence>
<dbReference type="GO" id="GO:0018104">
    <property type="term" value="P:peptidoglycan-protein cross-linking"/>
    <property type="evidence" value="ECO:0007669"/>
    <property type="project" value="TreeGrafter"/>
</dbReference>
<keyword evidence="4 6" id="KW-0573">Peptidoglycan synthesis</keyword>
<keyword evidence="11" id="KW-1185">Reference proteome</keyword>
<keyword evidence="8" id="KW-0732">Signal</keyword>
<evidence type="ECO:0000256" key="8">
    <source>
        <dbReference type="SAM" id="SignalP"/>
    </source>
</evidence>
<dbReference type="InterPro" id="IPR050979">
    <property type="entry name" value="LD-transpeptidase"/>
</dbReference>
<dbReference type="UniPathway" id="UPA00219"/>
<dbReference type="AlphaFoldDB" id="A0A2N9JH07"/>
<dbReference type="PANTHER" id="PTHR30582">
    <property type="entry name" value="L,D-TRANSPEPTIDASE"/>
    <property type="match status" value="1"/>
</dbReference>
<comment type="pathway">
    <text evidence="1 6">Cell wall biogenesis; peptidoglycan biosynthesis.</text>
</comment>
<dbReference type="Gene3D" id="1.10.101.10">
    <property type="entry name" value="PGBD-like superfamily/PGBD"/>
    <property type="match status" value="1"/>
</dbReference>
<keyword evidence="2" id="KW-0808">Transferase</keyword>
<organism evidence="10 11">
    <name type="scientific">Micropruina glycogenica</name>
    <dbReference type="NCBI Taxonomy" id="75385"/>
    <lineage>
        <taxon>Bacteria</taxon>
        <taxon>Bacillati</taxon>
        <taxon>Actinomycetota</taxon>
        <taxon>Actinomycetes</taxon>
        <taxon>Propionibacteriales</taxon>
        <taxon>Nocardioidaceae</taxon>
        <taxon>Micropruina</taxon>
    </lineage>
</organism>
<accession>A0A2N9JH07</accession>
<dbReference type="PANTHER" id="PTHR30582:SF2">
    <property type="entry name" value="L,D-TRANSPEPTIDASE YCIB-RELATED"/>
    <property type="match status" value="1"/>
</dbReference>
<feature type="domain" description="L,D-TPase catalytic" evidence="9">
    <location>
        <begin position="194"/>
        <end position="317"/>
    </location>
</feature>
<dbReference type="Pfam" id="PF03734">
    <property type="entry name" value="YkuD"/>
    <property type="match status" value="1"/>
</dbReference>
<dbReference type="GO" id="GO:0016740">
    <property type="term" value="F:transferase activity"/>
    <property type="evidence" value="ECO:0007669"/>
    <property type="project" value="UniProtKB-KW"/>
</dbReference>
<feature type="compositionally biased region" description="Low complexity" evidence="7">
    <location>
        <begin position="48"/>
        <end position="78"/>
    </location>
</feature>
<dbReference type="SUPFAM" id="SSF141523">
    <property type="entry name" value="L,D-transpeptidase catalytic domain-like"/>
    <property type="match status" value="1"/>
</dbReference>
<dbReference type="SUPFAM" id="SSF47090">
    <property type="entry name" value="PGBD-like"/>
    <property type="match status" value="1"/>
</dbReference>
<evidence type="ECO:0000313" key="10">
    <source>
        <dbReference type="EMBL" id="SPD86694.1"/>
    </source>
</evidence>
<evidence type="ECO:0000256" key="2">
    <source>
        <dbReference type="ARBA" id="ARBA00022679"/>
    </source>
</evidence>
<evidence type="ECO:0000256" key="5">
    <source>
        <dbReference type="ARBA" id="ARBA00023316"/>
    </source>
</evidence>
<gene>
    <name evidence="10" type="ORF">MPLG2_1658</name>
</gene>
<proteinExistence type="predicted"/>
<keyword evidence="5 6" id="KW-0961">Cell wall biogenesis/degradation</keyword>
<dbReference type="PROSITE" id="PS52029">
    <property type="entry name" value="LD_TPASE"/>
    <property type="match status" value="1"/>
</dbReference>
<feature type="signal peptide" evidence="8">
    <location>
        <begin position="1"/>
        <end position="46"/>
    </location>
</feature>
<feature type="chain" id="PRO_5014977360" evidence="8">
    <location>
        <begin position="47"/>
        <end position="323"/>
    </location>
</feature>
<feature type="active site" description="Proton donor/acceptor" evidence="6">
    <location>
        <position position="275"/>
    </location>
</feature>
<evidence type="ECO:0000259" key="9">
    <source>
        <dbReference type="PROSITE" id="PS52029"/>
    </source>
</evidence>
<keyword evidence="3 6" id="KW-0133">Cell shape</keyword>
<dbReference type="InterPro" id="IPR036365">
    <property type="entry name" value="PGBD-like_sf"/>
</dbReference>
<dbReference type="InterPro" id="IPR038063">
    <property type="entry name" value="Transpep_catalytic_dom"/>
</dbReference>
<dbReference type="KEGG" id="mgg:MPLG2_1658"/>
<evidence type="ECO:0000256" key="1">
    <source>
        <dbReference type="ARBA" id="ARBA00004752"/>
    </source>
</evidence>
<reference evidence="10 11" key="1">
    <citation type="submission" date="2018-02" db="EMBL/GenBank/DDBJ databases">
        <authorList>
            <person name="Cohen D.B."/>
            <person name="Kent A.D."/>
        </authorList>
    </citation>
    <scope>NUCLEOTIDE SEQUENCE [LARGE SCALE GENOMIC DNA]</scope>
    <source>
        <strain evidence="10">1</strain>
    </source>
</reference>
<dbReference type="CDD" id="cd16913">
    <property type="entry name" value="YkuD_like"/>
    <property type="match status" value="1"/>
</dbReference>
<protein>
    <submittedName>
        <fullName evidence="10">Putative peptidoglycan binding domain-containing protein</fullName>
    </submittedName>
</protein>
<evidence type="ECO:0000256" key="4">
    <source>
        <dbReference type="ARBA" id="ARBA00022984"/>
    </source>
</evidence>
<name>A0A2N9JH07_9ACTN</name>
<dbReference type="Proteomes" id="UP000238164">
    <property type="component" value="Chromosome 1"/>
</dbReference>
<evidence type="ECO:0000256" key="7">
    <source>
        <dbReference type="SAM" id="MobiDB-lite"/>
    </source>
</evidence>
<evidence type="ECO:0000256" key="3">
    <source>
        <dbReference type="ARBA" id="ARBA00022960"/>
    </source>
</evidence>
<dbReference type="Gene3D" id="2.40.440.10">
    <property type="entry name" value="L,D-transpeptidase catalytic domain-like"/>
    <property type="match status" value="1"/>
</dbReference>
<sequence length="323" mass="34247">MTLGHQSAAAPDKRATLTARLRLAPMAAAAASLALLAGCALTPALAGPAPSTTASAPVTTAPSPTVSPSASVSTSPSVSPSPSPTKTTPPDPLAGLSKKRRATFKACMKQTVRPGSSGTCTKLVIKELKAAGFYPWGSASYVSSTRGANAILNYQRSRGLDADGWVGKDTWIALAVKAPTVSKELPKTCYTKGVVLCVDQAHRRLLWLRNGKVIKTFKVRLGGYNEHAKTHKWRNFPTANGTWKVYDKQVNPVSETYGSGAMPYSTMFYPDMYVHYSPGFHSVGYAGSSHGCVNIGKLSDAQWIFKNTPIGAKVHIYSTKASA</sequence>